<keyword evidence="8" id="KW-0520">NAD</keyword>
<dbReference type="GO" id="GO:0005829">
    <property type="term" value="C:cytosol"/>
    <property type="evidence" value="ECO:0007669"/>
    <property type="project" value="TreeGrafter"/>
</dbReference>
<organism evidence="13 14">
    <name type="scientific">Parvularcula marina</name>
    <dbReference type="NCBI Taxonomy" id="2292771"/>
    <lineage>
        <taxon>Bacteria</taxon>
        <taxon>Pseudomonadati</taxon>
        <taxon>Pseudomonadota</taxon>
        <taxon>Alphaproteobacteria</taxon>
        <taxon>Parvularculales</taxon>
        <taxon>Parvularculaceae</taxon>
        <taxon>Parvularcula</taxon>
    </lineage>
</organism>
<dbReference type="Pfam" id="PF02852">
    <property type="entry name" value="Pyr_redox_dim"/>
    <property type="match status" value="1"/>
</dbReference>
<evidence type="ECO:0000256" key="5">
    <source>
        <dbReference type="ARBA" id="ARBA00023157"/>
    </source>
</evidence>
<feature type="active site" description="Proton acceptor" evidence="7">
    <location>
        <position position="437"/>
    </location>
</feature>
<reference evidence="13 14" key="1">
    <citation type="submission" date="2018-08" db="EMBL/GenBank/DDBJ databases">
        <title>Parvularcula sp. SM1705, isolated from surface water of the South Sea China.</title>
        <authorList>
            <person name="Sun L."/>
        </authorList>
    </citation>
    <scope>NUCLEOTIDE SEQUENCE [LARGE SCALE GENOMIC DNA]</scope>
    <source>
        <strain evidence="13 14">SM1705</strain>
    </source>
</reference>
<dbReference type="PROSITE" id="PS00076">
    <property type="entry name" value="PYRIDINE_REDOX_1"/>
    <property type="match status" value="1"/>
</dbReference>
<evidence type="ECO:0000259" key="11">
    <source>
        <dbReference type="Pfam" id="PF02852"/>
    </source>
</evidence>
<dbReference type="OrthoDB" id="7495837at2"/>
<dbReference type="GO" id="GO:0045454">
    <property type="term" value="P:cell redox homeostasis"/>
    <property type="evidence" value="ECO:0007669"/>
    <property type="project" value="InterPro"/>
</dbReference>
<dbReference type="InterPro" id="IPR016156">
    <property type="entry name" value="FAD/NAD-linked_Rdtase_dimer_sf"/>
</dbReference>
<dbReference type="GO" id="GO:0050660">
    <property type="term" value="F:flavin adenine dinucleotide binding"/>
    <property type="evidence" value="ECO:0007669"/>
    <property type="project" value="InterPro"/>
</dbReference>
<evidence type="ECO:0000256" key="10">
    <source>
        <dbReference type="RuleBase" id="RU003691"/>
    </source>
</evidence>
<sequence>MSYDYDLFVIGAGSGGVRAANRAAQAGAKVGIAEERETGGTCVLRGCVPKKLMVYASQFSDLFKDAKGYGWTIGDSEFDWPTLRDTIQAELKRLTGLYNEGLAGNGVERIPHRAVVKDPHTVHIVEENRDVTAEKILVAVGGRPSLDRAADPDRIGIVSDDVFHLEEFPKRLVVAGGGYIALEFAHVFARLGAEVTLVYRGQTLLRNFDAGISARVESDLALAGIRYIPETVFTRLWEEGGEKHVELITGEVIDCDQILWAIGRTPNTEGLGLDLAGVEMGPKGEILTDDDYRTNVESIFALGDVTDRENLTPVAIREAMALVSTQFKDTPKRMEYDFIPKAVFTQPPVGTVGLSEKECLARGLDIEVYETDFRAMRNILAGNDERFYAKMIVEKGSEKVLALHMVGADAPEMIQLAAVAIKAGLTKTQFDETCAVHPTAAEELVTLARKRPGQA</sequence>
<evidence type="ECO:0000256" key="6">
    <source>
        <dbReference type="ARBA" id="ARBA00023284"/>
    </source>
</evidence>
<evidence type="ECO:0000313" key="13">
    <source>
        <dbReference type="EMBL" id="RFB01633.1"/>
    </source>
</evidence>
<evidence type="ECO:0000313" key="14">
    <source>
        <dbReference type="Proteomes" id="UP000264589"/>
    </source>
</evidence>
<evidence type="ECO:0000256" key="3">
    <source>
        <dbReference type="ARBA" id="ARBA00022827"/>
    </source>
</evidence>
<keyword evidence="5" id="KW-1015">Disulfide bond</keyword>
<evidence type="ECO:0000259" key="12">
    <source>
        <dbReference type="Pfam" id="PF07992"/>
    </source>
</evidence>
<evidence type="ECO:0000256" key="7">
    <source>
        <dbReference type="PIRSR" id="PIRSR000350-2"/>
    </source>
</evidence>
<keyword evidence="8" id="KW-0547">Nucleotide-binding</keyword>
<dbReference type="SUPFAM" id="SSF55424">
    <property type="entry name" value="FAD/NAD-linked reductases, dimerisation (C-terminal) domain"/>
    <property type="match status" value="1"/>
</dbReference>
<keyword evidence="2 10" id="KW-0285">Flavoprotein</keyword>
<dbReference type="GO" id="GO:0034599">
    <property type="term" value="P:cellular response to oxidative stress"/>
    <property type="evidence" value="ECO:0007669"/>
    <property type="project" value="TreeGrafter"/>
</dbReference>
<protein>
    <submittedName>
        <fullName evidence="13">Glutathione-disulfide reductase</fullName>
        <ecNumber evidence="13">1.8.1.7</ecNumber>
    </submittedName>
</protein>
<dbReference type="PANTHER" id="PTHR42737:SF2">
    <property type="entry name" value="GLUTATHIONE REDUCTASE"/>
    <property type="match status" value="1"/>
</dbReference>
<feature type="disulfide bond" description="Redox-active" evidence="9">
    <location>
        <begin position="42"/>
        <end position="47"/>
    </location>
</feature>
<keyword evidence="3 8" id="KW-0274">FAD</keyword>
<keyword evidence="4 10" id="KW-0560">Oxidoreductase</keyword>
<dbReference type="InterPro" id="IPR023753">
    <property type="entry name" value="FAD/NAD-binding_dom"/>
</dbReference>
<dbReference type="PANTHER" id="PTHR42737">
    <property type="entry name" value="GLUTATHIONE REDUCTASE"/>
    <property type="match status" value="1"/>
</dbReference>
<feature type="domain" description="Pyridine nucleotide-disulphide oxidoreductase dimerisation" evidence="11">
    <location>
        <begin position="339"/>
        <end position="447"/>
    </location>
</feature>
<feature type="domain" description="FAD/NAD(P)-binding" evidence="12">
    <location>
        <begin position="5"/>
        <end position="319"/>
    </location>
</feature>
<dbReference type="PIRSF" id="PIRSF000350">
    <property type="entry name" value="Mercury_reductase_MerA"/>
    <property type="match status" value="1"/>
</dbReference>
<dbReference type="AlphaFoldDB" id="A0A371R852"/>
<feature type="binding site" evidence="8">
    <location>
        <position position="304"/>
    </location>
    <ligand>
        <name>FAD</name>
        <dbReference type="ChEBI" id="CHEBI:57692"/>
    </ligand>
</feature>
<accession>A0A371R852</accession>
<dbReference type="InterPro" id="IPR001100">
    <property type="entry name" value="Pyr_nuc-diS_OxRdtase"/>
</dbReference>
<dbReference type="Proteomes" id="UP000264589">
    <property type="component" value="Unassembled WGS sequence"/>
</dbReference>
<dbReference type="Gene3D" id="3.50.50.60">
    <property type="entry name" value="FAD/NAD(P)-binding domain"/>
    <property type="match status" value="2"/>
</dbReference>
<dbReference type="PRINTS" id="PR00368">
    <property type="entry name" value="FADPNR"/>
</dbReference>
<keyword evidence="6 10" id="KW-0676">Redox-active center</keyword>
<dbReference type="Gene3D" id="3.30.390.30">
    <property type="match status" value="1"/>
</dbReference>
<dbReference type="InParanoid" id="A0A371R852"/>
<dbReference type="PRINTS" id="PR00411">
    <property type="entry name" value="PNDRDTASEI"/>
</dbReference>
<comment type="cofactor">
    <cofactor evidence="8">
        <name>FAD</name>
        <dbReference type="ChEBI" id="CHEBI:57692"/>
    </cofactor>
    <text evidence="8">Binds 1 FAD per subunit.</text>
</comment>
<evidence type="ECO:0000256" key="8">
    <source>
        <dbReference type="PIRSR" id="PIRSR000350-3"/>
    </source>
</evidence>
<comment type="similarity">
    <text evidence="1 10">Belongs to the class-I pyridine nucleotide-disulfide oxidoreductase family.</text>
</comment>
<dbReference type="GO" id="GO:0006749">
    <property type="term" value="P:glutathione metabolic process"/>
    <property type="evidence" value="ECO:0007669"/>
    <property type="project" value="TreeGrafter"/>
</dbReference>
<evidence type="ECO:0000256" key="1">
    <source>
        <dbReference type="ARBA" id="ARBA00007532"/>
    </source>
</evidence>
<feature type="binding site" evidence="8">
    <location>
        <position position="51"/>
    </location>
    <ligand>
        <name>FAD</name>
        <dbReference type="ChEBI" id="CHEBI:57692"/>
    </ligand>
</feature>
<dbReference type="FunCoup" id="A0A371R852">
    <property type="interactions" value="450"/>
</dbReference>
<feature type="binding site" evidence="8">
    <location>
        <begin position="176"/>
        <end position="183"/>
    </location>
    <ligand>
        <name>NAD(+)</name>
        <dbReference type="ChEBI" id="CHEBI:57540"/>
    </ligand>
</feature>
<dbReference type="InterPro" id="IPR012999">
    <property type="entry name" value="Pyr_OxRdtase_I_AS"/>
</dbReference>
<gene>
    <name evidence="13" type="ORF">DX908_15265</name>
</gene>
<dbReference type="EMBL" id="QUQO01000002">
    <property type="protein sequence ID" value="RFB01633.1"/>
    <property type="molecule type" value="Genomic_DNA"/>
</dbReference>
<dbReference type="NCBIfam" id="NF004776">
    <property type="entry name" value="PRK06116.1"/>
    <property type="match status" value="1"/>
</dbReference>
<dbReference type="InterPro" id="IPR004099">
    <property type="entry name" value="Pyr_nucl-diS_OxRdtase_dimer"/>
</dbReference>
<dbReference type="EC" id="1.8.1.7" evidence="13"/>
<keyword evidence="14" id="KW-1185">Reference proteome</keyword>
<dbReference type="Pfam" id="PF07992">
    <property type="entry name" value="Pyr_redox_2"/>
    <property type="match status" value="1"/>
</dbReference>
<dbReference type="InterPro" id="IPR046952">
    <property type="entry name" value="GSHR/TRXR-like"/>
</dbReference>
<dbReference type="InterPro" id="IPR036188">
    <property type="entry name" value="FAD/NAD-bd_sf"/>
</dbReference>
<proteinExistence type="inferred from homology"/>
<evidence type="ECO:0000256" key="2">
    <source>
        <dbReference type="ARBA" id="ARBA00022630"/>
    </source>
</evidence>
<evidence type="ECO:0000256" key="9">
    <source>
        <dbReference type="PIRSR" id="PIRSR000350-4"/>
    </source>
</evidence>
<name>A0A371R852_9PROT</name>
<evidence type="ECO:0000256" key="4">
    <source>
        <dbReference type="ARBA" id="ARBA00023002"/>
    </source>
</evidence>
<dbReference type="SUPFAM" id="SSF51905">
    <property type="entry name" value="FAD/NAD(P)-binding domain"/>
    <property type="match status" value="1"/>
</dbReference>
<feature type="binding site" evidence="8">
    <location>
        <position position="263"/>
    </location>
    <ligand>
        <name>NAD(+)</name>
        <dbReference type="ChEBI" id="CHEBI:57540"/>
    </ligand>
</feature>
<comment type="caution">
    <text evidence="13">The sequence shown here is derived from an EMBL/GenBank/DDBJ whole genome shotgun (WGS) entry which is preliminary data.</text>
</comment>
<dbReference type="RefSeq" id="WP_116393349.1">
    <property type="nucleotide sequence ID" value="NZ_QUQO01000002.1"/>
</dbReference>
<dbReference type="GO" id="GO:0004362">
    <property type="term" value="F:glutathione-disulfide reductase (NADPH) activity"/>
    <property type="evidence" value="ECO:0007669"/>
    <property type="project" value="UniProtKB-EC"/>
</dbReference>